<dbReference type="EMBL" id="LZEU01000001">
    <property type="protein sequence ID" value="MBC9252572.1"/>
    <property type="molecule type" value="Genomic_DNA"/>
</dbReference>
<organism evidence="1 2">
    <name type="scientific">Aquipseudomonas alcaligenes</name>
    <name type="common">Pseudomonas alcaligenes</name>
    <dbReference type="NCBI Taxonomy" id="43263"/>
    <lineage>
        <taxon>Bacteria</taxon>
        <taxon>Pseudomonadati</taxon>
        <taxon>Pseudomonadota</taxon>
        <taxon>Gammaproteobacteria</taxon>
        <taxon>Pseudomonadales</taxon>
        <taxon>Pseudomonadaceae</taxon>
        <taxon>Aquipseudomonas</taxon>
    </lineage>
</organism>
<dbReference type="Proteomes" id="UP000744555">
    <property type="component" value="Unassembled WGS sequence"/>
</dbReference>
<keyword evidence="2" id="KW-1185">Reference proteome</keyword>
<reference evidence="1 2" key="1">
    <citation type="submission" date="2016-06" db="EMBL/GenBank/DDBJ databases">
        <authorList>
            <person name="Ramos C."/>
            <person name="Pintado A."/>
            <person name="Crespo-Gomez J.I."/>
        </authorList>
    </citation>
    <scope>NUCLEOTIDE SEQUENCE [LARGE SCALE GENOMIC DNA]</scope>
    <source>
        <strain evidence="1 2">AVO110</strain>
    </source>
</reference>
<evidence type="ECO:0000313" key="1">
    <source>
        <dbReference type="EMBL" id="MBC9252572.1"/>
    </source>
</evidence>
<comment type="caution">
    <text evidence="1">The sequence shown here is derived from an EMBL/GenBank/DDBJ whole genome shotgun (WGS) entry which is preliminary data.</text>
</comment>
<sequence length="140" mass="15197">MSLGKAGDPLRVVALLTSDAAARAALLAILGESIEMATEALASSIWRSTLYAGLQALEINLMVCSPLLPADAPERHRIRATALMTDEQLIRVVLLQILGETEPQARIELAESCWAHAIDDRTLERERLASELGVRLANNQ</sequence>
<dbReference type="RefSeq" id="WP_187808025.1">
    <property type="nucleotide sequence ID" value="NZ_LZEU01000001.1"/>
</dbReference>
<evidence type="ECO:0000313" key="2">
    <source>
        <dbReference type="Proteomes" id="UP000744555"/>
    </source>
</evidence>
<protein>
    <submittedName>
        <fullName evidence="1">Uncharacterized protein</fullName>
    </submittedName>
</protein>
<proteinExistence type="predicted"/>
<name>A0ABR7S773_AQUAC</name>
<gene>
    <name evidence="1" type="ORF">A9179_20095</name>
</gene>
<accession>A0ABR7S773</accession>